<dbReference type="InterPro" id="IPR058625">
    <property type="entry name" value="MdtA-like_BSH"/>
</dbReference>
<keyword evidence="4" id="KW-0732">Signal</keyword>
<feature type="domain" description="Multidrug resistance protein MdtA-like beta-barrel" evidence="7">
    <location>
        <begin position="221"/>
        <end position="303"/>
    </location>
</feature>
<dbReference type="InterPro" id="IPR006143">
    <property type="entry name" value="RND_pump_MFP"/>
</dbReference>
<dbReference type="NCBIfam" id="TIGR01730">
    <property type="entry name" value="RND_mfp"/>
    <property type="match status" value="1"/>
</dbReference>
<evidence type="ECO:0000313" key="10">
    <source>
        <dbReference type="Proteomes" id="UP000093104"/>
    </source>
</evidence>
<dbReference type="InterPro" id="IPR058624">
    <property type="entry name" value="MdtA-like_HH"/>
</dbReference>
<protein>
    <submittedName>
        <fullName evidence="9">Hemolysin secretion protein D</fullName>
    </submittedName>
</protein>
<feature type="domain" description="Multidrug resistance protein MdtA-like barrel-sandwich hybrid" evidence="6">
    <location>
        <begin position="74"/>
        <end position="214"/>
    </location>
</feature>
<comment type="similarity">
    <text evidence="2">Belongs to the membrane fusion protein (MFP) (TC 8.A.1) family.</text>
</comment>
<evidence type="ECO:0000256" key="1">
    <source>
        <dbReference type="ARBA" id="ARBA00004519"/>
    </source>
</evidence>
<evidence type="ECO:0000313" key="9">
    <source>
        <dbReference type="EMBL" id="OCR27080.1"/>
    </source>
</evidence>
<evidence type="ECO:0000256" key="3">
    <source>
        <dbReference type="ARBA" id="ARBA00023054"/>
    </source>
</evidence>
<evidence type="ECO:0000259" key="7">
    <source>
        <dbReference type="Pfam" id="PF25944"/>
    </source>
</evidence>
<comment type="subcellular location">
    <subcellularLocation>
        <location evidence="1">Cell inner membrane</location>
        <topology evidence="1">Lipid-anchor</topology>
    </subcellularLocation>
</comment>
<feature type="domain" description="Multidrug resistance protein MdtA-like C-terminal permuted SH3" evidence="8">
    <location>
        <begin position="307"/>
        <end position="368"/>
    </location>
</feature>
<dbReference type="InterPro" id="IPR058626">
    <property type="entry name" value="MdtA-like_b-barrel"/>
</dbReference>
<proteinExistence type="inferred from homology"/>
<sequence>MKPIAKKLPIAIAIALTTSMATAYYLSGTSAQNQAQAADPIAAAAAPEVDVATPVSAQINEYQTYSGKLEAIDTVDVRPLVSGTITAVHFKDGAQVKRGDPLFTIDTRLYQAAVDQAQADVAGASARNTYAHTDAARAKRLLTQNAIAQRDLDAALQLELTASANLKSAQALLQTARVNLDYCHVVAPVSGKVSRAELTLGNVVASGATAPMLTRIVSISPIYAAFEVDEQTYVRFLGQPHEQPVKVALGLANESAFGRLGVVDSIDNQLNGNSGTIRVRARFDNPQGLLLPGMYAHVKVSAGQRRQALLINETAVGTDQDRKYVMVVDAQGRVHQREVTLGDLYGGLRIVNSGLGPDDRIIVSGMQRVHVDDDVSPRMVAMDTQPGTLSAHR</sequence>
<name>A0A1C7ZCS7_PSESX</name>
<reference evidence="9 10" key="1">
    <citation type="submission" date="2015-07" db="EMBL/GenBank/DDBJ databases">
        <title>Draft genome sequence of a diazotrophic, plant growth-promoting rhizobacterium of the Pseudomonas syringae complex.</title>
        <authorList>
            <person name="Patten C.L."/>
            <person name="Jeong H."/>
        </authorList>
    </citation>
    <scope>NUCLEOTIDE SEQUENCE [LARGE SCALE GENOMIC DNA]</scope>
    <source>
        <strain evidence="9 10">GR12-2</strain>
    </source>
</reference>
<dbReference type="Gene3D" id="2.40.30.170">
    <property type="match status" value="1"/>
</dbReference>
<dbReference type="Pfam" id="PF25944">
    <property type="entry name" value="Beta-barrel_RND"/>
    <property type="match status" value="1"/>
</dbReference>
<dbReference type="InterPro" id="IPR058627">
    <property type="entry name" value="MdtA-like_C"/>
</dbReference>
<feature type="chain" id="PRO_5008892376" evidence="4">
    <location>
        <begin position="24"/>
        <end position="393"/>
    </location>
</feature>
<dbReference type="PATRIC" id="fig|317.243.peg.3284"/>
<feature type="signal peptide" evidence="4">
    <location>
        <begin position="1"/>
        <end position="23"/>
    </location>
</feature>
<dbReference type="AlphaFoldDB" id="A0A1C7ZCS7"/>
<accession>A0A1C7ZCS7</accession>
<dbReference type="EMBL" id="LGSI01000002">
    <property type="protein sequence ID" value="OCR27080.1"/>
    <property type="molecule type" value="Genomic_DNA"/>
</dbReference>
<comment type="caution">
    <text evidence="9">The sequence shown here is derived from an EMBL/GenBank/DDBJ whole genome shotgun (WGS) entry which is preliminary data.</text>
</comment>
<evidence type="ECO:0000259" key="5">
    <source>
        <dbReference type="Pfam" id="PF25876"/>
    </source>
</evidence>
<dbReference type="GO" id="GO:0022857">
    <property type="term" value="F:transmembrane transporter activity"/>
    <property type="evidence" value="ECO:0007669"/>
    <property type="project" value="InterPro"/>
</dbReference>
<dbReference type="Pfam" id="PF25876">
    <property type="entry name" value="HH_MFP_RND"/>
    <property type="match status" value="1"/>
</dbReference>
<dbReference type="OrthoDB" id="9816569at2"/>
<dbReference type="RefSeq" id="WP_065831351.1">
    <property type="nucleotide sequence ID" value="NZ_LGSI01000002.1"/>
</dbReference>
<dbReference type="GO" id="GO:0046677">
    <property type="term" value="P:response to antibiotic"/>
    <property type="evidence" value="ECO:0007669"/>
    <property type="project" value="TreeGrafter"/>
</dbReference>
<evidence type="ECO:0000256" key="4">
    <source>
        <dbReference type="SAM" id="SignalP"/>
    </source>
</evidence>
<dbReference type="Pfam" id="PF25967">
    <property type="entry name" value="RND-MFP_C"/>
    <property type="match status" value="1"/>
</dbReference>
<dbReference type="PANTHER" id="PTHR30158:SF10">
    <property type="entry name" value="CATION EFFLUX PUMP"/>
    <property type="match status" value="1"/>
</dbReference>
<dbReference type="Gene3D" id="2.40.420.20">
    <property type="match status" value="1"/>
</dbReference>
<dbReference type="SUPFAM" id="SSF111369">
    <property type="entry name" value="HlyD-like secretion proteins"/>
    <property type="match status" value="1"/>
</dbReference>
<keyword evidence="3" id="KW-0175">Coiled coil</keyword>
<dbReference type="Gene3D" id="2.40.50.100">
    <property type="match status" value="1"/>
</dbReference>
<dbReference type="Pfam" id="PF25917">
    <property type="entry name" value="BSH_RND"/>
    <property type="match status" value="1"/>
</dbReference>
<feature type="domain" description="Multidrug resistance protein MdtA-like alpha-helical hairpin" evidence="5">
    <location>
        <begin position="114"/>
        <end position="182"/>
    </location>
</feature>
<evidence type="ECO:0000259" key="6">
    <source>
        <dbReference type="Pfam" id="PF25917"/>
    </source>
</evidence>
<dbReference type="Gene3D" id="1.10.287.470">
    <property type="entry name" value="Helix hairpin bin"/>
    <property type="match status" value="1"/>
</dbReference>
<evidence type="ECO:0000259" key="8">
    <source>
        <dbReference type="Pfam" id="PF25967"/>
    </source>
</evidence>
<evidence type="ECO:0000256" key="2">
    <source>
        <dbReference type="ARBA" id="ARBA00009477"/>
    </source>
</evidence>
<gene>
    <name evidence="9" type="ORF">AFK24_00365</name>
</gene>
<dbReference type="FunFam" id="2.40.420.20:FF:000001">
    <property type="entry name" value="Efflux RND transporter periplasmic adaptor subunit"/>
    <property type="match status" value="1"/>
</dbReference>
<dbReference type="Proteomes" id="UP000093104">
    <property type="component" value="Unassembled WGS sequence"/>
</dbReference>
<organism evidence="9 10">
    <name type="scientific">Pseudomonas syringae</name>
    <dbReference type="NCBI Taxonomy" id="317"/>
    <lineage>
        <taxon>Bacteria</taxon>
        <taxon>Pseudomonadati</taxon>
        <taxon>Pseudomonadota</taxon>
        <taxon>Gammaproteobacteria</taxon>
        <taxon>Pseudomonadales</taxon>
        <taxon>Pseudomonadaceae</taxon>
        <taxon>Pseudomonas</taxon>
    </lineage>
</organism>
<dbReference type="GO" id="GO:0005886">
    <property type="term" value="C:plasma membrane"/>
    <property type="evidence" value="ECO:0007669"/>
    <property type="project" value="UniProtKB-SubCell"/>
</dbReference>
<dbReference type="PANTHER" id="PTHR30158">
    <property type="entry name" value="ACRA/E-RELATED COMPONENT OF DRUG EFFLUX TRANSPORTER"/>
    <property type="match status" value="1"/>
</dbReference>